<dbReference type="EMBL" id="MRCB01000023">
    <property type="protein sequence ID" value="OKH21078.1"/>
    <property type="molecule type" value="Genomic_DNA"/>
</dbReference>
<feature type="domain" description="CHAT" evidence="2">
    <location>
        <begin position="164"/>
        <end position="455"/>
    </location>
</feature>
<evidence type="ECO:0000256" key="1">
    <source>
        <dbReference type="SAM" id="SignalP"/>
    </source>
</evidence>
<organism evidence="3 4">
    <name type="scientific">Hydrococcus rivularis NIES-593</name>
    <dbReference type="NCBI Taxonomy" id="1921803"/>
    <lineage>
        <taxon>Bacteria</taxon>
        <taxon>Bacillati</taxon>
        <taxon>Cyanobacteriota</taxon>
        <taxon>Cyanophyceae</taxon>
        <taxon>Pleurocapsales</taxon>
        <taxon>Hydrococcaceae</taxon>
        <taxon>Hydrococcus</taxon>
    </lineage>
</organism>
<evidence type="ECO:0000313" key="4">
    <source>
        <dbReference type="Proteomes" id="UP000186868"/>
    </source>
</evidence>
<evidence type="ECO:0000313" key="3">
    <source>
        <dbReference type="EMBL" id="OKH21078.1"/>
    </source>
</evidence>
<accession>A0A1U7HC13</accession>
<dbReference type="InterPro" id="IPR024983">
    <property type="entry name" value="CHAT_dom"/>
</dbReference>
<proteinExistence type="predicted"/>
<dbReference type="Proteomes" id="UP000186868">
    <property type="component" value="Unassembled WGS sequence"/>
</dbReference>
<name>A0A1U7HC13_9CYAN</name>
<gene>
    <name evidence="3" type="ORF">NIES593_16755</name>
</gene>
<evidence type="ECO:0000259" key="2">
    <source>
        <dbReference type="Pfam" id="PF12770"/>
    </source>
</evidence>
<keyword evidence="1" id="KW-0732">Signal</keyword>
<comment type="caution">
    <text evidence="3">The sequence shown here is derived from an EMBL/GenBank/DDBJ whole genome shotgun (WGS) entry which is preliminary data.</text>
</comment>
<dbReference type="RefSeq" id="WP_073600679.1">
    <property type="nucleotide sequence ID" value="NZ_MRCB01000023.1"/>
</dbReference>
<dbReference type="PANTHER" id="PTHR10098">
    <property type="entry name" value="RAPSYN-RELATED"/>
    <property type="match status" value="1"/>
</dbReference>
<dbReference type="OrthoDB" id="433405at2"/>
<keyword evidence="4" id="KW-1185">Reference proteome</keyword>
<dbReference type="Pfam" id="PF12770">
    <property type="entry name" value="CHAT"/>
    <property type="match status" value="1"/>
</dbReference>
<protein>
    <submittedName>
        <fullName evidence="3">CHAT domain-containing protein</fullName>
    </submittedName>
</protein>
<dbReference type="AlphaFoldDB" id="A0A1U7HC13"/>
<feature type="signal peptide" evidence="1">
    <location>
        <begin position="1"/>
        <end position="29"/>
    </location>
</feature>
<feature type="chain" id="PRO_5013024660" evidence="1">
    <location>
        <begin position="30"/>
        <end position="457"/>
    </location>
</feature>
<dbReference type="STRING" id="1921803.NIES593_16755"/>
<reference evidence="3 4" key="1">
    <citation type="submission" date="2016-11" db="EMBL/GenBank/DDBJ databases">
        <title>Draft Genome Sequences of Nine Cyanobacterial Strains from Diverse Habitats.</title>
        <authorList>
            <person name="Zhu T."/>
            <person name="Hou S."/>
            <person name="Lu X."/>
            <person name="Hess W.R."/>
        </authorList>
    </citation>
    <scope>NUCLEOTIDE SEQUENCE [LARGE SCALE GENOMIC DNA]</scope>
    <source>
        <strain evidence="3 4">NIES-593</strain>
    </source>
</reference>
<sequence length="457" mass="51177">MLRKTTRQLLLFFIAICCVIAISSFTSHSQAIPSKGRDRSIDRLTIDNRQKATSDGSQNWGSVITGVESQWEQQYEEYFEEDFTSSKLTPEQIAKKLREISRETGKKAAVLWVMSQPKQLNLLLITPQGAPVSQEIRAADRETLSKVSQDFVEKLSNLSNGYLASARLLHRWLISPIEPYLEAEQIDTLIMCLGGGLRTLPFAALYDGERFLIEKYSLTRIPGFYLTPISRGNLSDAKVLAMGATEFKEQASLPAVAVELSAITPDPWQGETILNEEFTVENLEVQRDREPFQIIHLATHADFVPGKPRDSYIQFSDRKLTLDQLNELGWKEPPVELLVLSACETAVGDRTAEMGFAGLALQSGVRSALASLWYVSDAGTLALMSEFYQQLKNIPLKAEALRQTQISMLKGKVYLRERQLVNSRGDISLPPALAESPETNLSHPFYWASFTLIGSPW</sequence>